<dbReference type="Proteomes" id="UP001151295">
    <property type="component" value="Unassembled WGS sequence"/>
</dbReference>
<feature type="compositionally biased region" description="Basic and acidic residues" evidence="11">
    <location>
        <begin position="1838"/>
        <end position="1960"/>
    </location>
</feature>
<feature type="compositionally biased region" description="Basic residues" evidence="11">
    <location>
        <begin position="1219"/>
        <end position="1233"/>
    </location>
</feature>
<feature type="domain" description="HTH APSES-type" evidence="12">
    <location>
        <begin position="10"/>
        <end position="116"/>
    </location>
</feature>
<feature type="region of interest" description="Disordered" evidence="11">
    <location>
        <begin position="1603"/>
        <end position="1780"/>
    </location>
</feature>
<sequence>MNEEDLASGVYSAAYSGVQVYEMICRGIAVMRRHSDSWLNATQLLKVAGVEKGRRTKILEREVLTGVHEKIQGGYGKYQGTWVPFARGMQLCKQYGVYEYVRPILEHDPTAAGTRPDKTPTKAEVRRLMKSAQKPPARGGGVLPPSVKRELIAGSDSATKRYKVSSSVATSPLNSDITGIFHPSGLGQGVPSTPAYPHAAELGSVPRTSSLANPLRSAVYSSPAVNYSADAGAMSIGSSWGYHTASEDVSSQTVVETEAGSLSGSSRDKHDRNELMKIFLNDDPNFIPEWLAQVDVAVPCSPLPNGEPPSSSQLSKVNVDLVIDDQGHTAVHWAAALARIQVLDLLLYHGADARLLNYEGESALVRAVQVTNNYENQTFPDLLELLHDTIPLTDKYNRTVLHHIALAAGTEGRDKAARYYADCLLSWIVRLAGGYQVDAAENSESEYAPGNINGSRGAHFELHSSADAKPLERDGSESNLPTPMQGDSPGLQQRLQPASALGGSRDSPLTADAMDDHVVGAENTQPSADSDNVPNADFAAFLNLQDDQGNTALNIAARIGDRAIIRMLLNAGASPTLPNRVGLCPLDFGVDKIAYVNGSDAGLFMSDLLIEEGFSSLQGSSTPLDAVSRKSAGPILDALGSPTPSNRKHSQVAHSSTPLVNGLQPPQTPLRSALRGANKNLLSSLMASRNGGRGHNGGLADGSNSQEVWSPASAELRMHQSVLSIQRLMAELETDFAGEMRIKHEHFDEIKQQLRNTTIELAKARETIHQLQAKTTQLTETRLRVGYLEDTLARETSAVREAINALPSDSKPRRDLEALLKSLLTSPSGDDPFKSVDGELNLPLVPASAFGDEVDENLDELAKDPAKILAAVERLRTVNQVYARRDMLLRERVAALRRRADVSERERQYRQIIASCCEIPEADVDIWIDRLACAVESSDAQHATDAEAQLANGDVFDNHSLAADTSQDTLAARPTMSSTKKHAKPAIFGPELPPSMTQSKAAESSSDTRELLNGTGSDTAEPFDLGMAMNYMSRDDLCKSDMMRRTEADLQRLVYSRLVSIMAGHGFKENTFTEDDMADVMVARGLMKTSSGDPVLALASELKEELTEIIYTNMRQILSSAFESGELTKMASEFTDEDRRGDAECDFWNSDEDTDASPRSKSIMRLIKSEMLKGSTKGIATMTIEADLRESASQDLPAATGSKGADAPIDASVNAASAQKKKKKKNKKKKSKSKVAQVEEEDDAAEATKADQPSLCIANSEDAAAGAECTASSPKQLSKMAPQKSPLPAVKQEDSTPASESYTPFSLKWYRDVVLNWDSSGKSPAPASSFSGSYASKRADNPGMEVPKDYVDEQKGLRKFWLYMHDSNRQALWLLEKHIVTCRVREHPNFSCPCNVCTRKRQAIELELESLYEFYFKCVEKSTRRAQLQELINLSDDNIRLSLNSLFDKATKVFSRRHSNSSKEEKIEIYRKVFTDFSKAIKTSKLQSPSIQTPLSTVDCLKEGEQTQPQEDAGSTTRAYTADMIFSLIDQNAPIFDDVALDVLGFGEIPFDWNDPSQPFNNSDIFYTDSMLDIIETYPKESKKLFDRLERLAEYRMREEDAVIFDEDDDDDDNDDDDEDYDGYERDAGNDNPYRHNTSSVQEPTQHSKTTRQPSLCPECHGHISEHEDQQPYSDAEDRAVTNHGSRKRARSQSSARNNRLVTYENKESGAVGYELGEDLDDEDMDDEYIEDYVGDSDSDGDLCCDMDDDEDDEDDDIHCDETDDDLDDMDPEAAESEAEETRKIFLFYIARMFEQRLLEAYREKVVRDRQRDLIEELEAEEKRSLAKEKRKQKKKMREKEKKRQIQQQKEEERQAKEAIARAEQERKREAEKTRLLEQEKRKEKEAAKARKVLEERNRRILEEADKRLEREKRERLQREQERVERQDREAGERARRESEASKMAKKKEQQVKSLIKEHTTNVLAESAPKSSLRKPSEPTPSLPSADTSAINVNDTQLSDDTDLDKAPPPQHPLPPPPPLLAMPNSAPIVLTTAPFLGGCAPATTTDGMPLLDSLQHMSVHTPSSSTSAQRPSLPSIHPFELQSASPTIQSLSPSRARSNSNSTGFCHVGPAPSTSAVASLELDAEITSIVGRVMGSSTLQGDLTEGAEWRTEPMTDGLLESPCTAVPLSGRSAVAANVGSSLASLSDMSIRRNSMPLNRAENTVGTSVSGTSIGMLSSPLMLDRDTEGIYAAYCALERFKGDKVQNSAESGFGKLGGYHSAADISQMHGMITERTVWNICTQLAQSNPSKCNLDHAVRSVAFALDMTANPAAPADPKAPALAEDTLNAFSLQSCSPMLKSQQPASATTPTRVTMPPPVPIELANQSMLQSLAQQQQLGLNYSPVARQSPTSIFFSPLATQAGGGGGGSLHSTALPFSLPPFQPSPLNGAGFGQRMSSANGSPTAPSMLQPSASSLLLTSHPQSIVTAAAKPVSAAASDLWSLGKPSDSLTQSMQNLSMAPFHSLNASPHQASHGFQQLQQQLQQQQPQRQLQQWQ</sequence>
<feature type="compositionally biased region" description="Polar residues" evidence="11">
    <location>
        <begin position="2505"/>
        <end position="2516"/>
    </location>
</feature>
<feature type="region of interest" description="Disordered" evidence="11">
    <location>
        <begin position="2084"/>
        <end position="2103"/>
    </location>
</feature>
<feature type="compositionally biased region" description="Polar residues" evidence="11">
    <location>
        <begin position="2059"/>
        <end position="2073"/>
    </location>
</feature>
<feature type="compositionally biased region" description="Basic and acidic residues" evidence="11">
    <location>
        <begin position="1660"/>
        <end position="1681"/>
    </location>
</feature>
<dbReference type="SUPFAM" id="SSF48403">
    <property type="entry name" value="Ankyrin repeat"/>
    <property type="match status" value="1"/>
</dbReference>
<dbReference type="InterPro" id="IPR036887">
    <property type="entry name" value="HTH_APSES_sf"/>
</dbReference>
<dbReference type="Gene3D" id="1.25.40.20">
    <property type="entry name" value="Ankyrin repeat-containing domain"/>
    <property type="match status" value="1"/>
</dbReference>
<evidence type="ECO:0000313" key="14">
    <source>
        <dbReference type="Proteomes" id="UP001151295"/>
    </source>
</evidence>
<dbReference type="Pfam" id="PF13945">
    <property type="entry name" value="NST1"/>
    <property type="match status" value="1"/>
</dbReference>
<dbReference type="PROSITE" id="PS51299">
    <property type="entry name" value="HTH_APSES"/>
    <property type="match status" value="1"/>
</dbReference>
<protein>
    <recommendedName>
        <fullName evidence="4">Stress response protein NST1</fullName>
    </recommendedName>
    <alternativeName>
        <fullName evidence="3">Stress response protein nst1</fullName>
    </alternativeName>
</protein>
<dbReference type="EMBL" id="JANBQD010000070">
    <property type="protein sequence ID" value="KAJ1989399.1"/>
    <property type="molecule type" value="Genomic_DNA"/>
</dbReference>
<feature type="region of interest" description="Disordered" evidence="11">
    <location>
        <begin position="1822"/>
        <end position="2025"/>
    </location>
</feature>
<evidence type="ECO:0000256" key="10">
    <source>
        <dbReference type="SAM" id="Coils"/>
    </source>
</evidence>
<dbReference type="InterPro" id="IPR025279">
    <property type="entry name" value="NST1"/>
</dbReference>
<dbReference type="InterPro" id="IPR051642">
    <property type="entry name" value="SWI6-like"/>
</dbReference>
<feature type="region of interest" description="Disordered" evidence="11">
    <location>
        <begin position="2425"/>
        <end position="2450"/>
    </location>
</feature>
<feature type="compositionally biased region" description="Low complexity" evidence="11">
    <location>
        <begin position="2517"/>
        <end position="2536"/>
    </location>
</feature>
<evidence type="ECO:0000256" key="4">
    <source>
        <dbReference type="ARBA" id="ARBA00020733"/>
    </source>
</evidence>
<comment type="similarity">
    <text evidence="2">Belongs to the NST1 family.</text>
</comment>
<dbReference type="InterPro" id="IPR002110">
    <property type="entry name" value="Ankyrin_rpt"/>
</dbReference>
<feature type="compositionally biased region" description="Polar residues" evidence="11">
    <location>
        <begin position="1983"/>
        <end position="1997"/>
    </location>
</feature>
<evidence type="ECO:0000313" key="13">
    <source>
        <dbReference type="EMBL" id="KAJ1989399.1"/>
    </source>
</evidence>
<accession>A0ABQ8PHU4</accession>
<dbReference type="PANTHER" id="PTHR43828">
    <property type="entry name" value="ASPARAGINASE"/>
    <property type="match status" value="1"/>
</dbReference>
<evidence type="ECO:0000256" key="9">
    <source>
        <dbReference type="PROSITE-ProRule" id="PRU00023"/>
    </source>
</evidence>
<name>A0ABQ8PHU4_9FUNG</name>
<feature type="region of interest" description="Disordered" evidence="11">
    <location>
        <begin position="1142"/>
        <end position="1161"/>
    </location>
</feature>
<evidence type="ECO:0000256" key="1">
    <source>
        <dbReference type="ARBA" id="ARBA00004496"/>
    </source>
</evidence>
<feature type="compositionally biased region" description="Polar residues" evidence="11">
    <location>
        <begin position="1322"/>
        <end position="1334"/>
    </location>
</feature>
<feature type="compositionally biased region" description="Polar residues" evidence="11">
    <location>
        <begin position="995"/>
        <end position="1005"/>
    </location>
</feature>
<feature type="region of interest" description="Disordered" evidence="11">
    <location>
        <begin position="686"/>
        <end position="706"/>
    </location>
</feature>
<feature type="repeat" description="ANK" evidence="9">
    <location>
        <begin position="548"/>
        <end position="580"/>
    </location>
</feature>
<dbReference type="Pfam" id="PF00023">
    <property type="entry name" value="Ank"/>
    <property type="match status" value="2"/>
</dbReference>
<dbReference type="PROSITE" id="PS50297">
    <property type="entry name" value="ANK_REP_REGION"/>
    <property type="match status" value="2"/>
</dbReference>
<dbReference type="InterPro" id="IPR003163">
    <property type="entry name" value="Tscrpt_reg_HTH_APSES-type"/>
</dbReference>
<dbReference type="Pfam" id="PF04383">
    <property type="entry name" value="KilA-N"/>
    <property type="match status" value="1"/>
</dbReference>
<comment type="caution">
    <text evidence="13">The sequence shown here is derived from an EMBL/GenBank/DDBJ whole genome shotgun (WGS) entry which is preliminary data.</text>
</comment>
<feature type="compositionally biased region" description="Acidic residues" evidence="11">
    <location>
        <begin position="1603"/>
        <end position="1622"/>
    </location>
</feature>
<evidence type="ECO:0000256" key="3">
    <source>
        <dbReference type="ARBA" id="ARBA00015112"/>
    </source>
</evidence>
<feature type="region of interest" description="Disordered" evidence="11">
    <location>
        <begin position="968"/>
        <end position="1019"/>
    </location>
</feature>
<evidence type="ECO:0000256" key="7">
    <source>
        <dbReference type="ARBA" id="ARBA00023043"/>
    </source>
</evidence>
<feature type="region of interest" description="Disordered" evidence="11">
    <location>
        <begin position="469"/>
        <end position="511"/>
    </location>
</feature>
<gene>
    <name evidence="13" type="primary">SWI6</name>
    <name evidence="13" type="ORF">EDC05_004728</name>
</gene>
<feature type="compositionally biased region" description="Polar residues" evidence="11">
    <location>
        <begin position="1635"/>
        <end position="1654"/>
    </location>
</feature>
<feature type="region of interest" description="Disordered" evidence="11">
    <location>
        <begin position="635"/>
        <end position="671"/>
    </location>
</feature>
<comment type="subcellular location">
    <subcellularLocation>
        <location evidence="1">Cytoplasm</location>
    </subcellularLocation>
</comment>
<dbReference type="Gene3D" id="3.10.260.10">
    <property type="entry name" value="Transcription regulator HTH, APSES-type DNA-binding domain"/>
    <property type="match status" value="1"/>
</dbReference>
<keyword evidence="8 10" id="KW-0175">Coiled coil</keyword>
<dbReference type="SMART" id="SM00248">
    <property type="entry name" value="ANK"/>
    <property type="match status" value="2"/>
</dbReference>
<dbReference type="PANTHER" id="PTHR43828:SF3">
    <property type="entry name" value="CHROMO DOMAIN-CONTAINING PROTEIN"/>
    <property type="match status" value="1"/>
</dbReference>
<feature type="coiled-coil region" evidence="10">
    <location>
        <begin position="747"/>
        <end position="781"/>
    </location>
</feature>
<organism evidence="13 14">
    <name type="scientific">Coemansia umbellata</name>
    <dbReference type="NCBI Taxonomy" id="1424467"/>
    <lineage>
        <taxon>Eukaryota</taxon>
        <taxon>Fungi</taxon>
        <taxon>Fungi incertae sedis</taxon>
        <taxon>Zoopagomycota</taxon>
        <taxon>Kickxellomycotina</taxon>
        <taxon>Kickxellomycetes</taxon>
        <taxon>Kickxellales</taxon>
        <taxon>Kickxellaceae</taxon>
        <taxon>Coemansia</taxon>
    </lineage>
</organism>
<feature type="compositionally biased region" description="Acidic residues" evidence="11">
    <location>
        <begin position="1716"/>
        <end position="1779"/>
    </location>
</feature>
<feature type="repeat" description="ANK" evidence="9">
    <location>
        <begin position="326"/>
        <end position="358"/>
    </location>
</feature>
<feature type="compositionally biased region" description="Pro residues" evidence="11">
    <location>
        <begin position="2007"/>
        <end position="2021"/>
    </location>
</feature>
<dbReference type="InterPro" id="IPR036770">
    <property type="entry name" value="Ankyrin_rpt-contain_sf"/>
</dbReference>
<feature type="region of interest" description="Disordered" evidence="11">
    <location>
        <begin position="2504"/>
        <end position="2536"/>
    </location>
</feature>
<keyword evidence="7 9" id="KW-0040">ANK repeat</keyword>
<reference evidence="13" key="1">
    <citation type="submission" date="2022-07" db="EMBL/GenBank/DDBJ databases">
        <title>Phylogenomic reconstructions and comparative analyses of Kickxellomycotina fungi.</title>
        <authorList>
            <person name="Reynolds N.K."/>
            <person name="Stajich J.E."/>
            <person name="Barry K."/>
            <person name="Grigoriev I.V."/>
            <person name="Crous P."/>
            <person name="Smith M.E."/>
        </authorList>
    </citation>
    <scope>NUCLEOTIDE SEQUENCE</scope>
    <source>
        <strain evidence="13">BCRC 34882</strain>
    </source>
</reference>
<evidence type="ECO:0000256" key="2">
    <source>
        <dbReference type="ARBA" id="ARBA00007112"/>
    </source>
</evidence>
<feature type="compositionally biased region" description="Gly residues" evidence="11">
    <location>
        <begin position="691"/>
        <end position="700"/>
    </location>
</feature>
<keyword evidence="5" id="KW-0963">Cytoplasm</keyword>
<evidence type="ECO:0000259" key="12">
    <source>
        <dbReference type="PROSITE" id="PS51299"/>
    </source>
</evidence>
<dbReference type="SMART" id="SM01252">
    <property type="entry name" value="KilA-N"/>
    <property type="match status" value="1"/>
</dbReference>
<keyword evidence="14" id="KW-1185">Reference proteome</keyword>
<proteinExistence type="inferred from homology"/>
<feature type="region of interest" description="Disordered" evidence="11">
    <location>
        <begin position="1193"/>
        <end position="1251"/>
    </location>
</feature>
<evidence type="ECO:0000256" key="6">
    <source>
        <dbReference type="ARBA" id="ARBA00022737"/>
    </source>
</evidence>
<dbReference type="PROSITE" id="PS50088">
    <property type="entry name" value="ANK_REPEAT"/>
    <property type="match status" value="2"/>
</dbReference>
<evidence type="ECO:0000256" key="8">
    <source>
        <dbReference type="ARBA" id="ARBA00023054"/>
    </source>
</evidence>
<evidence type="ECO:0000256" key="5">
    <source>
        <dbReference type="ARBA" id="ARBA00022490"/>
    </source>
</evidence>
<keyword evidence="6" id="KW-0677">Repeat</keyword>
<evidence type="ECO:0000256" key="11">
    <source>
        <dbReference type="SAM" id="MobiDB-lite"/>
    </source>
</evidence>
<feature type="region of interest" description="Disordered" evidence="11">
    <location>
        <begin position="2059"/>
        <end position="2079"/>
    </location>
</feature>
<dbReference type="InterPro" id="IPR018004">
    <property type="entry name" value="KilA/APSES_HTH"/>
</dbReference>
<feature type="region of interest" description="Disordered" evidence="11">
    <location>
        <begin position="1267"/>
        <end position="1300"/>
    </location>
</feature>
<dbReference type="SUPFAM" id="SSF54616">
    <property type="entry name" value="DNA-binding domain of Mlu1-box binding protein MBP1"/>
    <property type="match status" value="1"/>
</dbReference>
<feature type="region of interest" description="Disordered" evidence="11">
    <location>
        <begin position="1322"/>
        <end position="1345"/>
    </location>
</feature>
<feature type="compositionally biased region" description="Polar residues" evidence="11">
    <location>
        <begin position="2435"/>
        <end position="2450"/>
    </location>
</feature>